<dbReference type="CDD" id="cd03136">
    <property type="entry name" value="GATase1_AraC_ArgR_like"/>
    <property type="match status" value="1"/>
</dbReference>
<dbReference type="PROSITE" id="PS01124">
    <property type="entry name" value="HTH_ARAC_FAMILY_2"/>
    <property type="match status" value="1"/>
</dbReference>
<dbReference type="GO" id="GO:0043565">
    <property type="term" value="F:sequence-specific DNA binding"/>
    <property type="evidence" value="ECO:0007669"/>
    <property type="project" value="InterPro"/>
</dbReference>
<evidence type="ECO:0000256" key="1">
    <source>
        <dbReference type="ARBA" id="ARBA00023015"/>
    </source>
</evidence>
<keyword evidence="5" id="KW-1185">Reference proteome</keyword>
<dbReference type="InterPro" id="IPR018062">
    <property type="entry name" value="HTH_AraC-typ_CS"/>
</dbReference>
<dbReference type="Proteomes" id="UP000094342">
    <property type="component" value="Unassembled WGS sequence"/>
</dbReference>
<organism evidence="4 5">
    <name type="scientific">Sinorhizobium alkalisoli</name>
    <dbReference type="NCBI Taxonomy" id="1752398"/>
    <lineage>
        <taxon>Bacteria</taxon>
        <taxon>Pseudomonadati</taxon>
        <taxon>Pseudomonadota</taxon>
        <taxon>Alphaproteobacteria</taxon>
        <taxon>Hyphomicrobiales</taxon>
        <taxon>Rhizobiaceae</taxon>
        <taxon>Sinorhizobium/Ensifer group</taxon>
        <taxon>Sinorhizobium</taxon>
    </lineage>
</organism>
<dbReference type="InterPro" id="IPR052158">
    <property type="entry name" value="INH-QAR"/>
</dbReference>
<dbReference type="Gene3D" id="3.40.50.880">
    <property type="match status" value="1"/>
</dbReference>
<gene>
    <name evidence="4" type="ORF">A8M32_11410</name>
</gene>
<comment type="caution">
    <text evidence="4">The sequence shown here is derived from an EMBL/GenBank/DDBJ whole genome shotgun (WGS) entry which is preliminary data.</text>
</comment>
<protein>
    <submittedName>
        <fullName evidence="4">AraC family transcriptional regulator</fullName>
    </submittedName>
</protein>
<evidence type="ECO:0000256" key="2">
    <source>
        <dbReference type="ARBA" id="ARBA00023125"/>
    </source>
</evidence>
<dbReference type="OrthoDB" id="9793400at2"/>
<dbReference type="AlphaFoldDB" id="A0A1E3VE42"/>
<dbReference type="PROSITE" id="PS00041">
    <property type="entry name" value="HTH_ARAC_FAMILY_1"/>
    <property type="match status" value="1"/>
</dbReference>
<evidence type="ECO:0000313" key="5">
    <source>
        <dbReference type="Proteomes" id="UP000094342"/>
    </source>
</evidence>
<dbReference type="PANTHER" id="PTHR43130">
    <property type="entry name" value="ARAC-FAMILY TRANSCRIPTIONAL REGULATOR"/>
    <property type="match status" value="1"/>
</dbReference>
<dbReference type="InterPro" id="IPR020449">
    <property type="entry name" value="Tscrpt_reg_AraC-type_HTH"/>
</dbReference>
<dbReference type="SMART" id="SM00342">
    <property type="entry name" value="HTH_ARAC"/>
    <property type="match status" value="1"/>
</dbReference>
<evidence type="ECO:0000256" key="3">
    <source>
        <dbReference type="ARBA" id="ARBA00023163"/>
    </source>
</evidence>
<name>A0A1E3VE42_9HYPH</name>
<reference evidence="5" key="1">
    <citation type="submission" date="2016-05" db="EMBL/GenBank/DDBJ databases">
        <authorList>
            <person name="Li Y."/>
        </authorList>
    </citation>
    <scope>NUCLEOTIDE SEQUENCE [LARGE SCALE GENOMIC DNA]</scope>
    <source>
        <strain evidence="5">YIC4027</strain>
    </source>
</reference>
<dbReference type="SUPFAM" id="SSF46689">
    <property type="entry name" value="Homeodomain-like"/>
    <property type="match status" value="2"/>
</dbReference>
<dbReference type="SUPFAM" id="SSF52317">
    <property type="entry name" value="Class I glutamine amidotransferase-like"/>
    <property type="match status" value="1"/>
</dbReference>
<keyword evidence="2" id="KW-0238">DNA-binding</keyword>
<dbReference type="GO" id="GO:0003700">
    <property type="term" value="F:DNA-binding transcription factor activity"/>
    <property type="evidence" value="ECO:0007669"/>
    <property type="project" value="InterPro"/>
</dbReference>
<dbReference type="EMBL" id="LYBW01000056">
    <property type="protein sequence ID" value="ODR91391.1"/>
    <property type="molecule type" value="Genomic_DNA"/>
</dbReference>
<dbReference type="InterPro" id="IPR002818">
    <property type="entry name" value="DJ-1/PfpI"/>
</dbReference>
<proteinExistence type="predicted"/>
<dbReference type="Pfam" id="PF12833">
    <property type="entry name" value="HTH_18"/>
    <property type="match status" value="1"/>
</dbReference>
<dbReference type="PANTHER" id="PTHR43130:SF3">
    <property type="entry name" value="HTH-TYPE TRANSCRIPTIONAL REGULATOR RV1931C"/>
    <property type="match status" value="1"/>
</dbReference>
<dbReference type="InterPro" id="IPR009057">
    <property type="entry name" value="Homeodomain-like_sf"/>
</dbReference>
<dbReference type="RefSeq" id="WP_069458498.1">
    <property type="nucleotide sequence ID" value="NZ_CP034909.1"/>
</dbReference>
<keyword evidence="3" id="KW-0804">Transcription</keyword>
<evidence type="ECO:0000313" key="4">
    <source>
        <dbReference type="EMBL" id="ODR91391.1"/>
    </source>
</evidence>
<dbReference type="InterPro" id="IPR029062">
    <property type="entry name" value="Class_I_gatase-like"/>
</dbReference>
<dbReference type="Gene3D" id="1.10.10.60">
    <property type="entry name" value="Homeodomain-like"/>
    <property type="match status" value="1"/>
</dbReference>
<dbReference type="STRING" id="1752398.A8M32_11410"/>
<dbReference type="InterPro" id="IPR018060">
    <property type="entry name" value="HTH_AraC"/>
</dbReference>
<keyword evidence="1" id="KW-0805">Transcription regulation</keyword>
<sequence>MRLVSAEPRLVVFYLVPEFTMMAFSSAIEALRMANAALGYEAYGWRVATGDGGKIRASCGLTLESDNSIAEERQHLITHQRPALAIVCGGKNVHRHSDRAVEAWLRECRHRGVAIGSLCTGAHILAKAGLLNEKKCALHWENIPGFVEEFRGVDVNTGIYEVDGSIFTCAGGAASFDMMLHIIQRDVGEEVIGSICELALVDRVRGPGERQRMPFAQRVGAQDRTVMMLVEKMEQSLADPMQIDELTASVGLSRRQIERIFRNELRCSPARYYLKLRLERAQHLLVQTSMPVVEVAIACGFVSASHFSKCYRETYGCSPQDTRNRNSHSKRTPARRLREFASAA</sequence>
<accession>A0A1E3VE42</accession>
<dbReference type="PRINTS" id="PR00032">
    <property type="entry name" value="HTHARAC"/>
</dbReference>
<dbReference type="Pfam" id="PF01965">
    <property type="entry name" value="DJ-1_PfpI"/>
    <property type="match status" value="1"/>
</dbReference>